<organism evidence="2 3">
    <name type="scientific">Parelaphostrongylus tenuis</name>
    <name type="common">Meningeal worm</name>
    <dbReference type="NCBI Taxonomy" id="148309"/>
    <lineage>
        <taxon>Eukaryota</taxon>
        <taxon>Metazoa</taxon>
        <taxon>Ecdysozoa</taxon>
        <taxon>Nematoda</taxon>
        <taxon>Chromadorea</taxon>
        <taxon>Rhabditida</taxon>
        <taxon>Rhabditina</taxon>
        <taxon>Rhabditomorpha</taxon>
        <taxon>Strongyloidea</taxon>
        <taxon>Metastrongylidae</taxon>
        <taxon>Parelaphostrongylus</taxon>
    </lineage>
</organism>
<comment type="caution">
    <text evidence="2">The sequence shown here is derived from an EMBL/GenBank/DDBJ whole genome shotgun (WGS) entry which is preliminary data.</text>
</comment>
<reference evidence="2" key="1">
    <citation type="submission" date="2021-06" db="EMBL/GenBank/DDBJ databases">
        <title>Parelaphostrongylus tenuis whole genome reference sequence.</title>
        <authorList>
            <person name="Garwood T.J."/>
            <person name="Larsen P.A."/>
            <person name="Fountain-Jones N.M."/>
            <person name="Garbe J.R."/>
            <person name="Macchietto M.G."/>
            <person name="Kania S.A."/>
            <person name="Gerhold R.W."/>
            <person name="Richards J.E."/>
            <person name="Wolf T.M."/>
        </authorList>
    </citation>
    <scope>NUCLEOTIDE SEQUENCE</scope>
    <source>
        <strain evidence="2">MNPRO001-30</strain>
        <tissue evidence="2">Meninges</tissue>
    </source>
</reference>
<feature type="region of interest" description="Disordered" evidence="1">
    <location>
        <begin position="1"/>
        <end position="80"/>
    </location>
</feature>
<keyword evidence="3" id="KW-1185">Reference proteome</keyword>
<dbReference type="AlphaFoldDB" id="A0AAD5N6Q8"/>
<dbReference type="EMBL" id="JAHQIW010003551">
    <property type="protein sequence ID" value="KAJ1359144.1"/>
    <property type="molecule type" value="Genomic_DNA"/>
</dbReference>
<protein>
    <submittedName>
        <fullName evidence="2">Uncharacterized protein</fullName>
    </submittedName>
</protein>
<evidence type="ECO:0000313" key="3">
    <source>
        <dbReference type="Proteomes" id="UP001196413"/>
    </source>
</evidence>
<accession>A0AAD5N6Q8</accession>
<dbReference type="Proteomes" id="UP001196413">
    <property type="component" value="Unassembled WGS sequence"/>
</dbReference>
<evidence type="ECO:0000313" key="2">
    <source>
        <dbReference type="EMBL" id="KAJ1359144.1"/>
    </source>
</evidence>
<proteinExistence type="predicted"/>
<name>A0AAD5N6Q8_PARTN</name>
<feature type="compositionally biased region" description="Polar residues" evidence="1">
    <location>
        <begin position="7"/>
        <end position="16"/>
    </location>
</feature>
<gene>
    <name evidence="2" type="ORF">KIN20_017800</name>
</gene>
<sequence>MIACRKTASTNPSAEANAQCKADSPRPWIGNGIAEVRGPQAENGPNGEGGIHLPPKSSVSSIAGHHPNGLLTSPGPTHIK</sequence>
<feature type="compositionally biased region" description="Polar residues" evidence="1">
    <location>
        <begin position="70"/>
        <end position="80"/>
    </location>
</feature>
<evidence type="ECO:0000256" key="1">
    <source>
        <dbReference type="SAM" id="MobiDB-lite"/>
    </source>
</evidence>